<comment type="caution">
    <text evidence="2">The sequence shown here is derived from an EMBL/GenBank/DDBJ whole genome shotgun (WGS) entry which is preliminary data.</text>
</comment>
<gene>
    <name evidence="2" type="ORF">VTJ49DRAFT_2729</name>
</gene>
<feature type="compositionally biased region" description="Basic and acidic residues" evidence="1">
    <location>
        <begin position="646"/>
        <end position="661"/>
    </location>
</feature>
<proteinExistence type="predicted"/>
<feature type="compositionally biased region" description="Basic and acidic residues" evidence="1">
    <location>
        <begin position="363"/>
        <end position="404"/>
    </location>
</feature>
<protein>
    <submittedName>
        <fullName evidence="2">Uncharacterized protein</fullName>
    </submittedName>
</protein>
<feature type="compositionally biased region" description="Polar residues" evidence="1">
    <location>
        <begin position="38"/>
        <end position="49"/>
    </location>
</feature>
<feature type="region of interest" description="Disordered" evidence="1">
    <location>
        <begin position="232"/>
        <end position="270"/>
    </location>
</feature>
<feature type="region of interest" description="Disordered" evidence="1">
    <location>
        <begin position="291"/>
        <end position="702"/>
    </location>
</feature>
<keyword evidence="3" id="KW-1185">Reference proteome</keyword>
<evidence type="ECO:0000313" key="2">
    <source>
        <dbReference type="EMBL" id="KAL1843178.1"/>
    </source>
</evidence>
<organism evidence="2 3">
    <name type="scientific">Humicola insolens</name>
    <name type="common">Soft-rot fungus</name>
    <dbReference type="NCBI Taxonomy" id="85995"/>
    <lineage>
        <taxon>Eukaryota</taxon>
        <taxon>Fungi</taxon>
        <taxon>Dikarya</taxon>
        <taxon>Ascomycota</taxon>
        <taxon>Pezizomycotina</taxon>
        <taxon>Sordariomycetes</taxon>
        <taxon>Sordariomycetidae</taxon>
        <taxon>Sordariales</taxon>
        <taxon>Chaetomiaceae</taxon>
        <taxon>Mycothermus</taxon>
    </lineage>
</organism>
<feature type="compositionally biased region" description="Low complexity" evidence="1">
    <location>
        <begin position="428"/>
        <end position="439"/>
    </location>
</feature>
<dbReference type="Proteomes" id="UP001583172">
    <property type="component" value="Unassembled WGS sequence"/>
</dbReference>
<evidence type="ECO:0000256" key="1">
    <source>
        <dbReference type="SAM" id="MobiDB-lite"/>
    </source>
</evidence>
<feature type="compositionally biased region" description="Polar residues" evidence="1">
    <location>
        <begin position="482"/>
        <end position="496"/>
    </location>
</feature>
<feature type="compositionally biased region" description="Basic residues" evidence="1">
    <location>
        <begin position="58"/>
        <end position="73"/>
    </location>
</feature>
<feature type="region of interest" description="Disordered" evidence="1">
    <location>
        <begin position="1"/>
        <end position="104"/>
    </location>
</feature>
<sequence>MSLWPLFRRKSRRKRGRAATMDPAEFGAMMSSGAGLPRSQTVPESSMFDSSAPERQPSKRRKTELNRLQRRPRAYSFSPGRDDVVEVRRKKSTKAPSPTGMDAVRDEMMWRVPTLRNKRDADHFPRKLSSKKRRKEEDRQREAEIRAMSSIAPVRPAAEDWMTGRPLRKESKRVRTGFGVGFRGSFDRKNRSSDISLPLAESIDSALSSDSDYISFKVSALEALAPRPTLRYSMNPRAGTGPRGAGELFRRPSQRRRLAEPIPEETLRAHKRVDNLADDLSASDIRELMERDQRRRERKRQLEQERLEHRIARRAEKQKAADAEALRNDRDSPPNLERGVLGREDVGLGIDPASAVVTSSKIRNSEDHLDHAADNATSDRDSTGDRSRPDPRAVFHRVDSHPVEPPENPPAPAKEPEMPLDSMPPKPSLLRRLSRSKSPQDSEIMTQPSTSAASGVENGNKRLSRTWAAIFRWGSKRRRSAGPSSFSNTSRDSMQTLPVPEPPPPVINYTPRRVGAGMPKRTMSRFREDLPERQLTPPASRMQSPDAEEPPSLIATSNKETDAEDDAPPSPSTFRPSSRQRSVEAMRPTPSTFSRPDEPGVSPEPQAISLASIDSEGSWFSGRLSKKRISSGILEQASGLRFPPRRTPEPEHGHDHYHTDEMDITDDEYLSRVASTQDNHPTSWDHESGGARPSSDWEGDREQAQWNFVKSQQPTVVSPLDNGAATRVKSHEVLKSFHDEGHLEVPQGGQRAG</sequence>
<dbReference type="EMBL" id="JAZGSY010000022">
    <property type="protein sequence ID" value="KAL1843178.1"/>
    <property type="molecule type" value="Genomic_DNA"/>
</dbReference>
<feature type="region of interest" description="Disordered" evidence="1">
    <location>
        <begin position="116"/>
        <end position="151"/>
    </location>
</feature>
<feature type="compositionally biased region" description="Basic residues" evidence="1">
    <location>
        <begin position="7"/>
        <end position="17"/>
    </location>
</feature>
<reference evidence="2 3" key="1">
    <citation type="journal article" date="2024" name="Commun. Biol.">
        <title>Comparative genomic analysis of thermophilic fungi reveals convergent evolutionary adaptations and gene losses.</title>
        <authorList>
            <person name="Steindorff A.S."/>
            <person name="Aguilar-Pontes M.V."/>
            <person name="Robinson A.J."/>
            <person name="Andreopoulos B."/>
            <person name="LaButti K."/>
            <person name="Kuo A."/>
            <person name="Mondo S."/>
            <person name="Riley R."/>
            <person name="Otillar R."/>
            <person name="Haridas S."/>
            <person name="Lipzen A."/>
            <person name="Grimwood J."/>
            <person name="Schmutz J."/>
            <person name="Clum A."/>
            <person name="Reid I.D."/>
            <person name="Moisan M.C."/>
            <person name="Butler G."/>
            <person name="Nguyen T.T.M."/>
            <person name="Dewar K."/>
            <person name="Conant G."/>
            <person name="Drula E."/>
            <person name="Henrissat B."/>
            <person name="Hansel C."/>
            <person name="Singer S."/>
            <person name="Hutchinson M.I."/>
            <person name="de Vries R.P."/>
            <person name="Natvig D.O."/>
            <person name="Powell A.J."/>
            <person name="Tsang A."/>
            <person name="Grigoriev I.V."/>
        </authorList>
    </citation>
    <scope>NUCLEOTIDE SEQUENCE [LARGE SCALE GENOMIC DNA]</scope>
    <source>
        <strain evidence="2 3">CBS 620.91</strain>
    </source>
</reference>
<feature type="compositionally biased region" description="Basic and acidic residues" evidence="1">
    <location>
        <begin position="291"/>
        <end position="332"/>
    </location>
</feature>
<accession>A0ABR3VN74</accession>
<feature type="compositionally biased region" description="Polar residues" evidence="1">
    <location>
        <begin position="673"/>
        <end position="682"/>
    </location>
</feature>
<evidence type="ECO:0000313" key="3">
    <source>
        <dbReference type="Proteomes" id="UP001583172"/>
    </source>
</evidence>
<feature type="compositionally biased region" description="Basic and acidic residues" evidence="1">
    <location>
        <begin position="135"/>
        <end position="145"/>
    </location>
</feature>
<name>A0ABR3VN74_HUMIN</name>
<feature type="compositionally biased region" description="Polar residues" evidence="1">
    <location>
        <begin position="441"/>
        <end position="453"/>
    </location>
</feature>